<evidence type="ECO:0000313" key="1">
    <source>
        <dbReference type="EMBL" id="PRP84190.1"/>
    </source>
</evidence>
<protein>
    <submittedName>
        <fullName evidence="1">Uncharacterized protein</fullName>
    </submittedName>
</protein>
<evidence type="ECO:0000313" key="2">
    <source>
        <dbReference type="Proteomes" id="UP000241769"/>
    </source>
</evidence>
<dbReference type="Proteomes" id="UP000241769">
    <property type="component" value="Unassembled WGS sequence"/>
</dbReference>
<keyword evidence="2" id="KW-1185">Reference proteome</keyword>
<reference evidence="1 2" key="1">
    <citation type="journal article" date="2018" name="Genome Biol. Evol.">
        <title>Multiple Roots of Fruiting Body Formation in Amoebozoa.</title>
        <authorList>
            <person name="Hillmann F."/>
            <person name="Forbes G."/>
            <person name="Novohradska S."/>
            <person name="Ferling I."/>
            <person name="Riege K."/>
            <person name="Groth M."/>
            <person name="Westermann M."/>
            <person name="Marz M."/>
            <person name="Spaller T."/>
            <person name="Winckler T."/>
            <person name="Schaap P."/>
            <person name="Glockner G."/>
        </authorList>
    </citation>
    <scope>NUCLEOTIDE SEQUENCE [LARGE SCALE GENOMIC DNA]</scope>
    <source>
        <strain evidence="1 2">Jena</strain>
    </source>
</reference>
<sequence length="303" mass="35134">MTPLAGETPAPDSLFTLTKRKNCDQHVDFYERHPCTKDISLQFTWVDVLQLELNHLHLNEICGGDVKSNQLPDLERVHCNWQSIEGVISPLSDGIYRCRKKDCAICHPLAVWLKRWLEAISTLEHFRIDNKWNMCGEMEVWVDVRGGTVRSVENQKPVLHRAVANCLGDPVDENKDQSHRLFHRIIQQSACVEIAATDVHREIDVKIGQQEKRRFNSVSATSMCEISRPELFGYPDTQLLTEWENHFNQTDLSFLFRSLSRYETVLVYSNLFFETLNQRHNAVKRPLSPDDITEEEMGSSKRR</sequence>
<name>A0A2P6NJS1_9EUKA</name>
<organism evidence="1 2">
    <name type="scientific">Planoprotostelium fungivorum</name>
    <dbReference type="NCBI Taxonomy" id="1890364"/>
    <lineage>
        <taxon>Eukaryota</taxon>
        <taxon>Amoebozoa</taxon>
        <taxon>Evosea</taxon>
        <taxon>Variosea</taxon>
        <taxon>Cavosteliida</taxon>
        <taxon>Cavosteliaceae</taxon>
        <taxon>Planoprotostelium</taxon>
    </lineage>
</organism>
<comment type="caution">
    <text evidence="1">The sequence shown here is derived from an EMBL/GenBank/DDBJ whole genome shotgun (WGS) entry which is preliminary data.</text>
</comment>
<gene>
    <name evidence="1" type="ORF">PROFUN_08390</name>
</gene>
<dbReference type="AlphaFoldDB" id="A0A2P6NJS1"/>
<dbReference type="InParanoid" id="A0A2P6NJS1"/>
<accession>A0A2P6NJS1</accession>
<dbReference type="EMBL" id="MDYQ01000068">
    <property type="protein sequence ID" value="PRP84190.1"/>
    <property type="molecule type" value="Genomic_DNA"/>
</dbReference>
<proteinExistence type="predicted"/>